<dbReference type="InterPro" id="IPR006827">
    <property type="entry name" value="Lant_deHydtase_N"/>
</dbReference>
<evidence type="ECO:0000313" key="3">
    <source>
        <dbReference type="EMBL" id="MBU5483728.1"/>
    </source>
</evidence>
<evidence type="ECO:0000259" key="1">
    <source>
        <dbReference type="Pfam" id="PF04738"/>
    </source>
</evidence>
<dbReference type="Pfam" id="PF14028">
    <property type="entry name" value="Lant_dehydr_C"/>
    <property type="match status" value="1"/>
</dbReference>
<evidence type="ECO:0000313" key="4">
    <source>
        <dbReference type="Proteomes" id="UP000726170"/>
    </source>
</evidence>
<dbReference type="Pfam" id="PF04738">
    <property type="entry name" value="Lant_dehydr_N"/>
    <property type="match status" value="1"/>
</dbReference>
<comment type="caution">
    <text evidence="3">The sequence shown here is derived from an EMBL/GenBank/DDBJ whole genome shotgun (WGS) entry which is preliminary data.</text>
</comment>
<accession>A0ABS6EEU7</accession>
<organism evidence="3 4">
    <name type="scientific">Clostridium mobile</name>
    <dbReference type="NCBI Taxonomy" id="2841512"/>
    <lineage>
        <taxon>Bacteria</taxon>
        <taxon>Bacillati</taxon>
        <taxon>Bacillota</taxon>
        <taxon>Clostridia</taxon>
        <taxon>Eubacteriales</taxon>
        <taxon>Clostridiaceae</taxon>
        <taxon>Clostridium</taxon>
    </lineage>
</organism>
<dbReference type="InterPro" id="IPR023809">
    <property type="entry name" value="Thiopep_bacteriocin_synth_dom"/>
</dbReference>
<feature type="domain" description="Lantibiotic dehydratase N-terminal" evidence="1">
    <location>
        <begin position="45"/>
        <end position="678"/>
    </location>
</feature>
<proteinExistence type="predicted"/>
<feature type="domain" description="Thiopeptide-type bacteriocin biosynthesis" evidence="2">
    <location>
        <begin position="759"/>
        <end position="1004"/>
    </location>
</feature>
<dbReference type="Proteomes" id="UP000726170">
    <property type="component" value="Unassembled WGS sequence"/>
</dbReference>
<dbReference type="RefSeq" id="WP_216438083.1">
    <property type="nucleotide sequence ID" value="NZ_JAHLQF010000001.1"/>
</dbReference>
<evidence type="ECO:0000259" key="2">
    <source>
        <dbReference type="Pfam" id="PF14028"/>
    </source>
</evidence>
<protein>
    <submittedName>
        <fullName evidence="3">Lantibiotic dehydratase</fullName>
    </submittedName>
</protein>
<name>A0ABS6EEU7_9CLOT</name>
<dbReference type="EMBL" id="JAHLQF010000001">
    <property type="protein sequence ID" value="MBU5483728.1"/>
    <property type="molecule type" value="Genomic_DNA"/>
</dbReference>
<keyword evidence="4" id="KW-1185">Reference proteome</keyword>
<dbReference type="NCBIfam" id="TIGR03891">
    <property type="entry name" value="thiopep_ocin"/>
    <property type="match status" value="1"/>
</dbReference>
<gene>
    <name evidence="3" type="ORF">KQI86_05250</name>
</gene>
<sequence>MEYLCSDIFMVRVPALSLKTFFEFSTSKCNIIDYISKDIYLNNFIEESLLISSRSLYQSLKNPSTSEKKIRNLNSGILNYMIRASTRPTPFGLLAGVGLGEFSNQTEIVMNQKEYIKDVKIDTQWMAHVIHEFESDINVVYQLKVKFNPICYLWGKRLKNPYFSNHGAPKEDKEKVEENDIQYTGLIELIRGKTEKFIPFLEIKNIIKAAYKDAPEELINRTLLQLIENEYLITNLRIPAYCDNALGHVINELKDNEHVSELVDKLKEIEMLLEQYCKVENKSKMIEMIYDKMQSIYKSKNYLEVNKGLILNKNCLADKIKKELEHFVNCLTNISMDATEYSKLNKFKEAFSEKFGLNVEVPLIDVIDKNGFNGLELLENSNETITEREKKIKKIIDNKIILALMNGSKEVNLYNEDFSTISNKKKNIKAPKSFDMSFYITRNDKGLNGKNYNIIVGPNAGSNKAGSMFQRFYDTFNKQLITRYNEIYSKEIELTKNDYLILEVREMSVNGRVNNIINRYKNHEYYLAIACTDETVSEEIHINDLCIGLSQERELYIKSISKKKKCKVVMDNMLVSRLNSKMISFLRTISDEYEDKVINRIFNLYKNEYIYTPRIKFENIIIHPRSWNFSIEDFNVKSFETFKKSFDKVIHTYKIDEYVYLCEGDNRLLIDLKLEESLRFIYLSVRNNDKLNLCETEILREPIVKDLKEDYYISEFVFSFIQHETKNELMLQNMKYDFVQDNRIFQNKNNRFPLGADGWIYMKLYGVGNKENELLTKELSSLLNELDAQKFFFIRYSDSGKHLRLRFKFENESIALNKLHRINSWIFELQKNCLVNRNVFDVYERETNRYGGLELIEHAEQLFYADSIFVINMLNLFDLENEKDRELAYMVGMISILKELTHDEKELFQILDEENLRNQYKDEFRKSRSNYLRITECIFKRELKEIDGRLLDVMDAYKKRQVTLYDFKSELEKQIQNKKITNTKKNIVLSVTHMYCNRMTGIIEYEGKYLSIIRHSLYALIEKWKHTNRK</sequence>
<reference evidence="3 4" key="1">
    <citation type="submission" date="2021-06" db="EMBL/GenBank/DDBJ databases">
        <authorList>
            <person name="Sun Q."/>
            <person name="Li D."/>
        </authorList>
    </citation>
    <scope>NUCLEOTIDE SEQUENCE [LARGE SCALE GENOMIC DNA]</scope>
    <source>
        <strain evidence="3 4">MSJ-11</strain>
    </source>
</reference>